<accession>A0A9X1XYX3</accession>
<evidence type="ECO:0000313" key="6">
    <source>
        <dbReference type="Proteomes" id="UP001139534"/>
    </source>
</evidence>
<dbReference type="InterPro" id="IPR002347">
    <property type="entry name" value="SDR_fam"/>
</dbReference>
<dbReference type="AlphaFoldDB" id="A0A9X1XYX3"/>
<dbReference type="Proteomes" id="UP001139534">
    <property type="component" value="Unassembled WGS sequence"/>
</dbReference>
<comment type="similarity">
    <text evidence="1">Belongs to the short-chain dehydrogenases/reductases (SDR) family.</text>
</comment>
<dbReference type="GO" id="GO:0016491">
    <property type="term" value="F:oxidoreductase activity"/>
    <property type="evidence" value="ECO:0007669"/>
    <property type="project" value="UniProtKB-KW"/>
</dbReference>
<name>A0A9X1XYX3_9BACL</name>
<dbReference type="Pfam" id="PF00106">
    <property type="entry name" value="adh_short"/>
    <property type="match status" value="1"/>
</dbReference>
<keyword evidence="2" id="KW-0560">Oxidoreductase</keyword>
<dbReference type="Gene3D" id="3.40.50.720">
    <property type="entry name" value="NAD(P)-binding Rossmann-like Domain"/>
    <property type="match status" value="1"/>
</dbReference>
<evidence type="ECO:0000313" key="5">
    <source>
        <dbReference type="EMBL" id="MCK8487979.1"/>
    </source>
</evidence>
<gene>
    <name evidence="5" type="ORF">M0651_12425</name>
</gene>
<dbReference type="PANTHER" id="PTHR24320:SF148">
    <property type="entry name" value="NAD(P)-BINDING ROSSMANN-FOLD SUPERFAMILY PROTEIN"/>
    <property type="match status" value="1"/>
</dbReference>
<reference evidence="5" key="1">
    <citation type="submission" date="2022-04" db="EMBL/GenBank/DDBJ databases">
        <authorList>
            <person name="Seo M.-J."/>
        </authorList>
    </citation>
    <scope>NUCLEOTIDE SEQUENCE</scope>
    <source>
        <strain evidence="5">MBLB2552</strain>
    </source>
</reference>
<dbReference type="FunFam" id="3.40.50.720:FF:000594">
    <property type="entry name" value="Short-chain oxidoreductase"/>
    <property type="match status" value="1"/>
</dbReference>
<sequence>MNLTGNMERTPQRPLPSGYGPRTTAEEIIQGMDLRGKVAIVTGGYSGLGLETARVLANAGAKVVIPARTPDKARKAVASIPGAELEQLDLTDPESIDGFARRFVETGRPLHILIHSAGIMATPEQRDGRGYELQFSTNHLGHFQLAARLWPALKRANGARVVSVSSGGHRLGNVNFEDPNYRHRPYDKWEAYGQSKTANALFALELDQRGRTHGLRAFSVHPGSIVTELSRHLTDEEMNAMGALDAEGRRAYTDYSDERKSVPEGAATQVWCAVSSQLDGKGGVYCQNVDIAPLIPEEKIGNIPMTGVAPWAVDESSARRLWSLSEALTGVNFVLE</sequence>
<evidence type="ECO:0000256" key="1">
    <source>
        <dbReference type="ARBA" id="ARBA00006484"/>
    </source>
</evidence>
<dbReference type="PRINTS" id="PR00081">
    <property type="entry name" value="GDHRDH"/>
</dbReference>
<dbReference type="SUPFAM" id="SSF51735">
    <property type="entry name" value="NAD(P)-binding Rossmann-fold domains"/>
    <property type="match status" value="1"/>
</dbReference>
<organism evidence="5 6">
    <name type="scientific">Paenibacillus mellifer</name>
    <dbReference type="NCBI Taxonomy" id="2937794"/>
    <lineage>
        <taxon>Bacteria</taxon>
        <taxon>Bacillati</taxon>
        <taxon>Bacillota</taxon>
        <taxon>Bacilli</taxon>
        <taxon>Bacillales</taxon>
        <taxon>Paenibacillaceae</taxon>
        <taxon>Paenibacillus</taxon>
    </lineage>
</organism>
<evidence type="ECO:0000256" key="3">
    <source>
        <dbReference type="ARBA" id="ARBA00071493"/>
    </source>
</evidence>
<evidence type="ECO:0000256" key="4">
    <source>
        <dbReference type="SAM" id="MobiDB-lite"/>
    </source>
</evidence>
<dbReference type="PANTHER" id="PTHR24320">
    <property type="entry name" value="RETINOL DEHYDROGENASE"/>
    <property type="match status" value="1"/>
</dbReference>
<proteinExistence type="inferred from homology"/>
<keyword evidence="6" id="KW-1185">Reference proteome</keyword>
<dbReference type="NCBIfam" id="NF004845">
    <property type="entry name" value="PRK06196.1"/>
    <property type="match status" value="1"/>
</dbReference>
<comment type="caution">
    <text evidence="5">The sequence shown here is derived from an EMBL/GenBank/DDBJ whole genome shotgun (WGS) entry which is preliminary data.</text>
</comment>
<protein>
    <recommendedName>
        <fullName evidence="3">Probable oxidoreductase</fullName>
    </recommendedName>
</protein>
<dbReference type="EMBL" id="JALPRK010000010">
    <property type="protein sequence ID" value="MCK8487979.1"/>
    <property type="molecule type" value="Genomic_DNA"/>
</dbReference>
<feature type="region of interest" description="Disordered" evidence="4">
    <location>
        <begin position="1"/>
        <end position="21"/>
    </location>
</feature>
<dbReference type="InterPro" id="IPR036291">
    <property type="entry name" value="NAD(P)-bd_dom_sf"/>
</dbReference>
<evidence type="ECO:0000256" key="2">
    <source>
        <dbReference type="ARBA" id="ARBA00023002"/>
    </source>
</evidence>